<dbReference type="EMBL" id="BSOW01000027">
    <property type="protein sequence ID" value="GLR89651.1"/>
    <property type="molecule type" value="Genomic_DNA"/>
</dbReference>
<organism evidence="2 3">
    <name type="scientific">Bradyrhizobium iriomotense</name>
    <dbReference type="NCBI Taxonomy" id="441950"/>
    <lineage>
        <taxon>Bacteria</taxon>
        <taxon>Pseudomonadati</taxon>
        <taxon>Pseudomonadota</taxon>
        <taxon>Alphaproteobacteria</taxon>
        <taxon>Hyphomicrobiales</taxon>
        <taxon>Nitrobacteraceae</taxon>
        <taxon>Bradyrhizobium</taxon>
    </lineage>
</organism>
<name>A0ABQ6B751_9BRAD</name>
<reference evidence="3" key="1">
    <citation type="journal article" date="2019" name="Int. J. Syst. Evol. Microbiol.">
        <title>The Global Catalogue of Microorganisms (GCM) 10K type strain sequencing project: providing services to taxonomists for standard genome sequencing and annotation.</title>
        <authorList>
            <consortium name="The Broad Institute Genomics Platform"/>
            <consortium name="The Broad Institute Genome Sequencing Center for Infectious Disease"/>
            <person name="Wu L."/>
            <person name="Ma J."/>
        </authorList>
    </citation>
    <scope>NUCLEOTIDE SEQUENCE [LARGE SCALE GENOMIC DNA]</scope>
    <source>
        <strain evidence="3">NBRC 102520</strain>
    </source>
</reference>
<gene>
    <name evidence="2" type="ORF">GCM10007857_63650</name>
</gene>
<proteinExistence type="predicted"/>
<protein>
    <submittedName>
        <fullName evidence="2">Uncharacterized protein</fullName>
    </submittedName>
</protein>
<feature type="coiled-coil region" evidence="1">
    <location>
        <begin position="32"/>
        <end position="59"/>
    </location>
</feature>
<evidence type="ECO:0000256" key="1">
    <source>
        <dbReference type="SAM" id="Coils"/>
    </source>
</evidence>
<sequence>MRWRLSLEALRCPEDLTRAFKPDPIFAALAQHEKIDEALADAADALETAERQLDLAGQLNPCVLSIGNSHYDKDGFFDVT</sequence>
<evidence type="ECO:0000313" key="2">
    <source>
        <dbReference type="EMBL" id="GLR89651.1"/>
    </source>
</evidence>
<comment type="caution">
    <text evidence="2">The sequence shown here is derived from an EMBL/GenBank/DDBJ whole genome shotgun (WGS) entry which is preliminary data.</text>
</comment>
<evidence type="ECO:0000313" key="3">
    <source>
        <dbReference type="Proteomes" id="UP001156905"/>
    </source>
</evidence>
<dbReference type="Proteomes" id="UP001156905">
    <property type="component" value="Unassembled WGS sequence"/>
</dbReference>
<accession>A0ABQ6B751</accession>
<keyword evidence="3" id="KW-1185">Reference proteome</keyword>
<keyword evidence="1" id="KW-0175">Coiled coil</keyword>